<dbReference type="Gene3D" id="2.60.120.260">
    <property type="entry name" value="Galactose-binding domain-like"/>
    <property type="match status" value="1"/>
</dbReference>
<proteinExistence type="predicted"/>
<name>A0A497E258_UNCAE</name>
<dbReference type="Proteomes" id="UP000279422">
    <property type="component" value="Unassembled WGS sequence"/>
</dbReference>
<evidence type="ECO:0000313" key="1">
    <source>
        <dbReference type="EMBL" id="RLE07811.1"/>
    </source>
</evidence>
<reference evidence="1 2" key="1">
    <citation type="submission" date="2018-06" db="EMBL/GenBank/DDBJ databases">
        <title>Extensive metabolic versatility and redundancy in microbially diverse, dynamic hydrothermal sediments.</title>
        <authorList>
            <person name="Dombrowski N."/>
            <person name="Teske A."/>
            <person name="Baker B.J."/>
        </authorList>
    </citation>
    <scope>NUCLEOTIDE SEQUENCE [LARGE SCALE GENOMIC DNA]</scope>
    <source>
        <strain evidence="1">B47_G16</strain>
    </source>
</reference>
<feature type="non-terminal residue" evidence="1">
    <location>
        <position position="105"/>
    </location>
</feature>
<evidence type="ECO:0000313" key="2">
    <source>
        <dbReference type="Proteomes" id="UP000279422"/>
    </source>
</evidence>
<gene>
    <name evidence="1" type="ORF">DRJ00_07450</name>
</gene>
<dbReference type="AlphaFoldDB" id="A0A497E258"/>
<organism evidence="1 2">
    <name type="scientific">Aerophobetes bacterium</name>
    <dbReference type="NCBI Taxonomy" id="2030807"/>
    <lineage>
        <taxon>Bacteria</taxon>
        <taxon>Candidatus Aerophobota</taxon>
    </lineage>
</organism>
<dbReference type="EMBL" id="QMPZ01000138">
    <property type="protein sequence ID" value="RLE07811.1"/>
    <property type="molecule type" value="Genomic_DNA"/>
</dbReference>
<protein>
    <submittedName>
        <fullName evidence="1">Alpha-L-rhamnosidase</fullName>
    </submittedName>
</protein>
<comment type="caution">
    <text evidence="1">The sequence shown here is derived from an EMBL/GenBank/DDBJ whole genome shotgun (WGS) entry which is preliminary data.</text>
</comment>
<dbReference type="InterPro" id="IPR008979">
    <property type="entry name" value="Galactose-bd-like_sf"/>
</dbReference>
<accession>A0A497E258</accession>
<sequence>MNWKAKWIWYSEEEHPRNCWLAFRKKFISPDDFDEALLNITAVSRYVVYVNGRRVGSGPVRSWPFEQSYDTWSVKDYLATDNVIAVLVTHYGISTFQYIEGRGGL</sequence>
<dbReference type="SUPFAM" id="SSF49785">
    <property type="entry name" value="Galactose-binding domain-like"/>
    <property type="match status" value="1"/>
</dbReference>